<dbReference type="Proteomes" id="UP000276417">
    <property type="component" value="Chromosome 1"/>
</dbReference>
<sequence>MDNPTHPETAEQNTGRADVSYGANSNLSSSDVAETAAAQQVEEAHQRSGSQSGTGFEEPSDPDQQMDNSGMLSPQGQQPAGGADTARIGQSGEDRNRES</sequence>
<feature type="region of interest" description="Disordered" evidence="1">
    <location>
        <begin position="1"/>
        <end position="99"/>
    </location>
</feature>
<feature type="compositionally biased region" description="Low complexity" evidence="1">
    <location>
        <begin position="32"/>
        <end position="41"/>
    </location>
</feature>
<dbReference type="RefSeq" id="WP_124871197.1">
    <property type="nucleotide sequence ID" value="NZ_CP034183.1"/>
</dbReference>
<name>A0A3G8YEA3_9DEIO</name>
<gene>
    <name evidence="2" type="ORF">EHF33_10825</name>
</gene>
<keyword evidence="3" id="KW-1185">Reference proteome</keyword>
<accession>A0A3G8YEA3</accession>
<feature type="compositionally biased region" description="Polar residues" evidence="1">
    <location>
        <begin position="22"/>
        <end position="31"/>
    </location>
</feature>
<dbReference type="AlphaFoldDB" id="A0A3G8YEA3"/>
<evidence type="ECO:0000313" key="3">
    <source>
        <dbReference type="Proteomes" id="UP000276417"/>
    </source>
</evidence>
<dbReference type="OrthoDB" id="72549at2"/>
<reference evidence="2 3" key="1">
    <citation type="submission" date="2018-11" db="EMBL/GenBank/DDBJ databases">
        <title>Deinococcus shelandsis sp. nov., isolated from South Shetland Islands soil of Antarctica.</title>
        <authorList>
            <person name="Tian J."/>
        </authorList>
    </citation>
    <scope>NUCLEOTIDE SEQUENCE [LARGE SCALE GENOMIC DNA]</scope>
    <source>
        <strain evidence="2 3">S14-83T</strain>
    </source>
</reference>
<dbReference type="KEGG" id="dph:EHF33_10825"/>
<evidence type="ECO:0000256" key="1">
    <source>
        <dbReference type="SAM" id="MobiDB-lite"/>
    </source>
</evidence>
<organism evidence="2 3">
    <name type="scientific">Deinococcus psychrotolerans</name>
    <dbReference type="NCBI Taxonomy" id="2489213"/>
    <lineage>
        <taxon>Bacteria</taxon>
        <taxon>Thermotogati</taxon>
        <taxon>Deinococcota</taxon>
        <taxon>Deinococci</taxon>
        <taxon>Deinococcales</taxon>
        <taxon>Deinococcaceae</taxon>
        <taxon>Deinococcus</taxon>
    </lineage>
</organism>
<evidence type="ECO:0000313" key="2">
    <source>
        <dbReference type="EMBL" id="AZI43170.1"/>
    </source>
</evidence>
<protein>
    <submittedName>
        <fullName evidence="2">Uncharacterized protein</fullName>
    </submittedName>
</protein>
<proteinExistence type="predicted"/>
<dbReference type="EMBL" id="CP034183">
    <property type="protein sequence ID" value="AZI43170.1"/>
    <property type="molecule type" value="Genomic_DNA"/>
</dbReference>
<feature type="compositionally biased region" description="Polar residues" evidence="1">
    <location>
        <begin position="62"/>
        <end position="78"/>
    </location>
</feature>